<sequence length="522" mass="54765">MSIRLRFCALWTGLLCAFGLMAAAAGASDTRPARSEEMRLNSMVPEAEAMELSPDARELRIPFTIAPGAVPEGVELILSANPLSDRSNGEIEVFVNRSRAVALAPRPQSFEARFALYSDTLRAGENTLVLRLSEGARDGWAVNTQASRLRIRTVPASGYANLADLEAGLRAHFAAPRRVHIDAASAGRDALAVSALVAQGLALRMGETPILVNQAEVAELTVTVQVRGGGGLPAIDMATPSQLRLSAGDAGALIASARLFAARSMNLHAVRFELADALAAPRLESVGAPVRAGAALEALARGGAPFGADQGGRAAVVFASDDEEDRSGALAVVARAALASGSAWLYAWYGERVEDAPAGHDLMILGPQAAIDPRLIAAAPAEVRAAASAAANRVPRRHNYGSTAFADDSVRSARVTGMAALFEEASGRRVALITAPQGADFPRAAKRLARSSLWTGLEGRAVVWDAAAVTSFGPSAAPRFSGEWISTQIQRHDRWVALGAFSLAVLLLLISHGVNRTSRRKA</sequence>
<feature type="signal peptide" evidence="2">
    <location>
        <begin position="1"/>
        <end position="27"/>
    </location>
</feature>
<keyword evidence="1" id="KW-0812">Transmembrane</keyword>
<evidence type="ECO:0000313" key="4">
    <source>
        <dbReference type="Proteomes" id="UP000325122"/>
    </source>
</evidence>
<keyword evidence="1" id="KW-0472">Membrane</keyword>
<evidence type="ECO:0000256" key="1">
    <source>
        <dbReference type="SAM" id="Phobius"/>
    </source>
</evidence>
<comment type="caution">
    <text evidence="3">The sequence shown here is derived from an EMBL/GenBank/DDBJ whole genome shotgun (WGS) entry which is preliminary data.</text>
</comment>
<keyword evidence="4" id="KW-1185">Reference proteome</keyword>
<dbReference type="AlphaFoldDB" id="A0A5M6ZA34"/>
<accession>A0A5M6ZA34</accession>
<organism evidence="3 4">
    <name type="scientific">Alkalicaulis satelles</name>
    <dbReference type="NCBI Taxonomy" id="2609175"/>
    <lineage>
        <taxon>Bacteria</taxon>
        <taxon>Pseudomonadati</taxon>
        <taxon>Pseudomonadota</taxon>
        <taxon>Alphaproteobacteria</taxon>
        <taxon>Maricaulales</taxon>
        <taxon>Maricaulaceae</taxon>
        <taxon>Alkalicaulis</taxon>
    </lineage>
</organism>
<feature type="chain" id="PRO_5024446350" description="Cyclic di-GMP-binding protein" evidence="2">
    <location>
        <begin position="28"/>
        <end position="522"/>
    </location>
</feature>
<keyword evidence="1" id="KW-1133">Transmembrane helix</keyword>
<proteinExistence type="predicted"/>
<reference evidence="3 4" key="1">
    <citation type="submission" date="2019-09" db="EMBL/GenBank/DDBJ databases">
        <authorList>
            <person name="Kevbrin V."/>
            <person name="Grouzdev D.S."/>
        </authorList>
    </citation>
    <scope>NUCLEOTIDE SEQUENCE [LARGE SCALE GENOMIC DNA]</scope>
    <source>
        <strain evidence="3 4">G-192</strain>
    </source>
</reference>
<evidence type="ECO:0008006" key="5">
    <source>
        <dbReference type="Google" id="ProtNLM"/>
    </source>
</evidence>
<evidence type="ECO:0000256" key="2">
    <source>
        <dbReference type="SAM" id="SignalP"/>
    </source>
</evidence>
<keyword evidence="2" id="KW-0732">Signal</keyword>
<protein>
    <recommendedName>
        <fullName evidence="5">Cyclic di-GMP-binding protein</fullName>
    </recommendedName>
</protein>
<dbReference type="EMBL" id="VWOJ01000004">
    <property type="protein sequence ID" value="KAA5801552.1"/>
    <property type="molecule type" value="Genomic_DNA"/>
</dbReference>
<dbReference type="Proteomes" id="UP000325122">
    <property type="component" value="Unassembled WGS sequence"/>
</dbReference>
<dbReference type="RefSeq" id="WP_150023740.1">
    <property type="nucleotide sequence ID" value="NZ_VWOJ01000004.1"/>
</dbReference>
<name>A0A5M6ZA34_9PROT</name>
<evidence type="ECO:0000313" key="3">
    <source>
        <dbReference type="EMBL" id="KAA5801552.1"/>
    </source>
</evidence>
<gene>
    <name evidence="3" type="ORF">F1654_11670</name>
</gene>
<feature type="transmembrane region" description="Helical" evidence="1">
    <location>
        <begin position="495"/>
        <end position="514"/>
    </location>
</feature>